<keyword evidence="2" id="KW-1185">Reference proteome</keyword>
<comment type="caution">
    <text evidence="1">The sequence shown here is derived from an EMBL/GenBank/DDBJ whole genome shotgun (WGS) entry which is preliminary data.</text>
</comment>
<protein>
    <submittedName>
        <fullName evidence="1">Uncharacterized protein</fullName>
    </submittedName>
</protein>
<gene>
    <name evidence="1" type="ORF">Acr_06g0000050</name>
</gene>
<sequence length="39" mass="4441">MVRLLTESAKQSQAGWVGSGDWTEVEVSFNLAFRRHLSF</sequence>
<dbReference type="OrthoDB" id="10572648at2759"/>
<dbReference type="AlphaFoldDB" id="A0A7J0ENI9"/>
<evidence type="ECO:0000313" key="2">
    <source>
        <dbReference type="Proteomes" id="UP000585474"/>
    </source>
</evidence>
<organism evidence="1 2">
    <name type="scientific">Actinidia rufa</name>
    <dbReference type="NCBI Taxonomy" id="165716"/>
    <lineage>
        <taxon>Eukaryota</taxon>
        <taxon>Viridiplantae</taxon>
        <taxon>Streptophyta</taxon>
        <taxon>Embryophyta</taxon>
        <taxon>Tracheophyta</taxon>
        <taxon>Spermatophyta</taxon>
        <taxon>Magnoliopsida</taxon>
        <taxon>eudicotyledons</taxon>
        <taxon>Gunneridae</taxon>
        <taxon>Pentapetalae</taxon>
        <taxon>asterids</taxon>
        <taxon>Ericales</taxon>
        <taxon>Actinidiaceae</taxon>
        <taxon>Actinidia</taxon>
    </lineage>
</organism>
<dbReference type="Proteomes" id="UP000585474">
    <property type="component" value="Unassembled WGS sequence"/>
</dbReference>
<dbReference type="EMBL" id="BJWL01000006">
    <property type="protein sequence ID" value="GFY88065.1"/>
    <property type="molecule type" value="Genomic_DNA"/>
</dbReference>
<accession>A0A7J0ENI9</accession>
<evidence type="ECO:0000313" key="1">
    <source>
        <dbReference type="EMBL" id="GFY88065.1"/>
    </source>
</evidence>
<proteinExistence type="predicted"/>
<reference evidence="1 2" key="1">
    <citation type="submission" date="2019-07" db="EMBL/GenBank/DDBJ databases">
        <title>De Novo Assembly of kiwifruit Actinidia rufa.</title>
        <authorList>
            <person name="Sugita-Konishi S."/>
            <person name="Sato K."/>
            <person name="Mori E."/>
            <person name="Abe Y."/>
            <person name="Kisaki G."/>
            <person name="Hamano K."/>
            <person name="Suezawa K."/>
            <person name="Otani M."/>
            <person name="Fukuda T."/>
            <person name="Manabe T."/>
            <person name="Gomi K."/>
            <person name="Tabuchi M."/>
            <person name="Akimitsu K."/>
            <person name="Kataoka I."/>
        </authorList>
    </citation>
    <scope>NUCLEOTIDE SEQUENCE [LARGE SCALE GENOMIC DNA]</scope>
    <source>
        <strain evidence="2">cv. Fuchu</strain>
    </source>
</reference>
<name>A0A7J0ENI9_9ERIC</name>